<reference evidence="2 3" key="1">
    <citation type="submission" date="2015-08" db="EMBL/GenBank/DDBJ databases">
        <authorList>
            <person name="Babu N.S."/>
            <person name="Beckwith C.J."/>
            <person name="Beseler K.G."/>
            <person name="Brison A."/>
            <person name="Carone J.V."/>
            <person name="Caskin T.P."/>
            <person name="Diamond M."/>
            <person name="Durham M.E."/>
            <person name="Foxe J.M."/>
            <person name="Go M."/>
            <person name="Henderson B.A."/>
            <person name="Jones I.B."/>
            <person name="McGettigan J.A."/>
            <person name="Micheletti S.J."/>
            <person name="Nasrallah M.E."/>
            <person name="Ortiz D."/>
            <person name="Piller C.R."/>
            <person name="Privatt S.R."/>
            <person name="Schneider S.L."/>
            <person name="Sharp S."/>
            <person name="Smith T.C."/>
            <person name="Stanton J.D."/>
            <person name="Ullery H.E."/>
            <person name="Wilson R.J."/>
            <person name="Serrano M.G."/>
            <person name="Buck G."/>
            <person name="Lee V."/>
            <person name="Wang Y."/>
            <person name="Carvalho R."/>
            <person name="Voegtly L."/>
            <person name="Shi R."/>
            <person name="Duckworth R."/>
            <person name="Johnson A."/>
            <person name="Loviza R."/>
            <person name="Walstead R."/>
            <person name="Shah Z."/>
            <person name="Kiflezghi M."/>
            <person name="Wade K."/>
            <person name="Ball S.L."/>
            <person name="Bradley K.W."/>
            <person name="Asai D.J."/>
            <person name="Bowman C.A."/>
            <person name="Russell D.A."/>
            <person name="Pope W.H."/>
            <person name="Jacobs-Sera D."/>
            <person name="Hendrix R.W."/>
            <person name="Hatfull G.F."/>
        </authorList>
    </citation>
    <scope>NUCLEOTIDE SEQUENCE [LARGE SCALE GENOMIC DNA]</scope>
    <source>
        <strain evidence="2 3">DSM 27648</strain>
    </source>
</reference>
<dbReference type="PROSITE" id="PS51257">
    <property type="entry name" value="PROKAR_LIPOPROTEIN"/>
    <property type="match status" value="1"/>
</dbReference>
<gene>
    <name evidence="2" type="ORF">AKJ09_10276</name>
</gene>
<evidence type="ECO:0000313" key="2">
    <source>
        <dbReference type="EMBL" id="AKV03613.1"/>
    </source>
</evidence>
<name>A0A0K1QD07_9BACT</name>
<proteinExistence type="predicted"/>
<dbReference type="AlphaFoldDB" id="A0A0K1QD07"/>
<organism evidence="2 3">
    <name type="scientific">Labilithrix luteola</name>
    <dbReference type="NCBI Taxonomy" id="1391654"/>
    <lineage>
        <taxon>Bacteria</taxon>
        <taxon>Pseudomonadati</taxon>
        <taxon>Myxococcota</taxon>
        <taxon>Polyangia</taxon>
        <taxon>Polyangiales</taxon>
        <taxon>Labilitrichaceae</taxon>
        <taxon>Labilithrix</taxon>
    </lineage>
</organism>
<dbReference type="KEGG" id="llu:AKJ09_10276"/>
<dbReference type="EMBL" id="CP012333">
    <property type="protein sequence ID" value="AKV03613.1"/>
    <property type="molecule type" value="Genomic_DNA"/>
</dbReference>
<accession>A0A0K1QD07</accession>
<keyword evidence="3" id="KW-1185">Reference proteome</keyword>
<dbReference type="STRING" id="1391654.AKJ09_10276"/>
<dbReference type="RefSeq" id="WP_146654354.1">
    <property type="nucleotide sequence ID" value="NZ_CP012333.1"/>
</dbReference>
<keyword evidence="1" id="KW-0732">Signal</keyword>
<evidence type="ECO:0008006" key="4">
    <source>
        <dbReference type="Google" id="ProtNLM"/>
    </source>
</evidence>
<evidence type="ECO:0000313" key="3">
    <source>
        <dbReference type="Proteomes" id="UP000064967"/>
    </source>
</evidence>
<sequence length="208" mass="21134">MKVRSLLVLLALATPSIAWGTACSKPPAPTDGATSAPNASATSSSVKAIAPVPMPASTTPAWLAVAEPTPLYGDLAHGVRIKRLQQPPNVSEIDVLLNRVATQPATAAGIRAAAKDLADNEKLGADPTWAGSGTSPGATILHHGGMALLVERTRRACANAKGNAEIGKAAAEIPTPPIVNSGGIDKAAVEQDRHVLLEAARDCGAKPD</sequence>
<feature type="chain" id="PRO_5005466990" description="Lipoprotein" evidence="1">
    <location>
        <begin position="21"/>
        <end position="208"/>
    </location>
</feature>
<dbReference type="Proteomes" id="UP000064967">
    <property type="component" value="Chromosome"/>
</dbReference>
<protein>
    <recommendedName>
        <fullName evidence="4">Lipoprotein</fullName>
    </recommendedName>
</protein>
<feature type="signal peptide" evidence="1">
    <location>
        <begin position="1"/>
        <end position="20"/>
    </location>
</feature>
<evidence type="ECO:0000256" key="1">
    <source>
        <dbReference type="SAM" id="SignalP"/>
    </source>
</evidence>